<dbReference type="PROSITE" id="PS50102">
    <property type="entry name" value="RRM"/>
    <property type="match status" value="2"/>
</dbReference>
<dbReference type="InterPro" id="IPR000504">
    <property type="entry name" value="RRM_dom"/>
</dbReference>
<dbReference type="OrthoDB" id="271725at2759"/>
<dbReference type="InterPro" id="IPR012677">
    <property type="entry name" value="Nucleotide-bd_a/b_plait_sf"/>
</dbReference>
<dbReference type="GO" id="GO:0005634">
    <property type="term" value="C:nucleus"/>
    <property type="evidence" value="ECO:0007669"/>
    <property type="project" value="TreeGrafter"/>
</dbReference>
<dbReference type="InterPro" id="IPR035979">
    <property type="entry name" value="RBD_domain_sf"/>
</dbReference>
<organism evidence="5 6">
    <name type="scientific">Mycoemilia scoparia</name>
    <dbReference type="NCBI Taxonomy" id="417184"/>
    <lineage>
        <taxon>Eukaryota</taxon>
        <taxon>Fungi</taxon>
        <taxon>Fungi incertae sedis</taxon>
        <taxon>Zoopagomycota</taxon>
        <taxon>Kickxellomycotina</taxon>
        <taxon>Kickxellomycetes</taxon>
        <taxon>Kickxellales</taxon>
        <taxon>Kickxellaceae</taxon>
        <taxon>Mycoemilia</taxon>
    </lineage>
</organism>
<dbReference type="Gene3D" id="3.30.70.330">
    <property type="match status" value="2"/>
</dbReference>
<dbReference type="GO" id="GO:0003729">
    <property type="term" value="F:mRNA binding"/>
    <property type="evidence" value="ECO:0007669"/>
    <property type="project" value="TreeGrafter"/>
</dbReference>
<dbReference type="Proteomes" id="UP001150538">
    <property type="component" value="Unassembled WGS sequence"/>
</dbReference>
<feature type="region of interest" description="Disordered" evidence="3">
    <location>
        <begin position="19"/>
        <end position="40"/>
    </location>
</feature>
<dbReference type="AlphaFoldDB" id="A0A9W8DS87"/>
<evidence type="ECO:0000313" key="5">
    <source>
        <dbReference type="EMBL" id="KAJ1920750.1"/>
    </source>
</evidence>
<dbReference type="SUPFAM" id="SSF54928">
    <property type="entry name" value="RNA-binding domain, RBD"/>
    <property type="match status" value="2"/>
</dbReference>
<dbReference type="PANTHER" id="PTHR48025">
    <property type="entry name" value="OS02G0815200 PROTEIN"/>
    <property type="match status" value="1"/>
</dbReference>
<feature type="compositionally biased region" description="Polar residues" evidence="3">
    <location>
        <begin position="526"/>
        <end position="577"/>
    </location>
</feature>
<proteinExistence type="predicted"/>
<feature type="compositionally biased region" description="Gly residues" evidence="3">
    <location>
        <begin position="584"/>
        <end position="593"/>
    </location>
</feature>
<accession>A0A9W8DS87</accession>
<feature type="compositionally biased region" description="Polar residues" evidence="3">
    <location>
        <begin position="26"/>
        <end position="40"/>
    </location>
</feature>
<feature type="compositionally biased region" description="Low complexity" evidence="3">
    <location>
        <begin position="453"/>
        <end position="464"/>
    </location>
</feature>
<dbReference type="SMART" id="SM00360">
    <property type="entry name" value="RRM"/>
    <property type="match status" value="2"/>
</dbReference>
<name>A0A9W8DS87_9FUNG</name>
<keyword evidence="6" id="KW-1185">Reference proteome</keyword>
<comment type="caution">
    <text evidence="5">The sequence shown here is derived from an EMBL/GenBank/DDBJ whole genome shotgun (WGS) entry which is preliminary data.</text>
</comment>
<protein>
    <recommendedName>
        <fullName evidence="4">RRM domain-containing protein</fullName>
    </recommendedName>
</protein>
<sequence length="611" mass="66116">MSLPPQSTTHQSQFSPIVAYIPGHPSESSHGAQAYSPTPGSPIMNSPPNYIMSSSTTLRQPVPVGSPPNAVFAYYPPPHHVYHHASAPLSPHMHAVPMSPPHGFFFTPGKPVGSPQSEQHLREATGDAALPLYNISGGGVSFPGDAKDSFAHTNNVYIRGLPSDFTDDLLREMASRYGKIVSSKAIIDESSGKCKGYGFVMYRSALEVQSAISGFTDEGFQASMAKDSFRTKLKHLQDKDSTNLYFSNLPLDMDEEGLHDLLKPSSVTSSRILREGDRSRGVGFARMADRETAVSVIERLNGAVIPGSNGPLLIRFADSAAQKKFKKQSSYQKTESVEGGPQVVWSPVLVYTTSPNIGPSYSENSGPSSHSGSSADKTISLILRQRSPPPINNYMSGYGSPPFTNQGYTASGYNTPHYPGPGYVSPGYVSSGYASPEMTSPYLGSNVHGHQVQQFQKHQKQALQPYHHHPGVGEEPHQPHSHKQQQIYPPQHHQVPEDQGHYQIDVSNHHQNLIRASEASHAQPLKQESTALQNHRRPISSQHTRVPRSSPQRQGDSSKQLCDSSQAGQRSHQPATSGSDKGEIGNGNGGNTSGNGSISNLTSIMQAQLNI</sequence>
<feature type="region of interest" description="Disordered" evidence="3">
    <location>
        <begin position="453"/>
        <end position="497"/>
    </location>
</feature>
<dbReference type="InterPro" id="IPR050502">
    <property type="entry name" value="Euk_RNA-bind_prot"/>
</dbReference>
<dbReference type="PANTHER" id="PTHR48025:SF1">
    <property type="entry name" value="RRM DOMAIN-CONTAINING PROTEIN"/>
    <property type="match status" value="1"/>
</dbReference>
<feature type="domain" description="RRM" evidence="4">
    <location>
        <begin position="242"/>
        <end position="319"/>
    </location>
</feature>
<evidence type="ECO:0000313" key="6">
    <source>
        <dbReference type="Proteomes" id="UP001150538"/>
    </source>
</evidence>
<evidence type="ECO:0000256" key="3">
    <source>
        <dbReference type="SAM" id="MobiDB-lite"/>
    </source>
</evidence>
<reference evidence="5" key="1">
    <citation type="submission" date="2022-07" db="EMBL/GenBank/DDBJ databases">
        <title>Phylogenomic reconstructions and comparative analyses of Kickxellomycotina fungi.</title>
        <authorList>
            <person name="Reynolds N.K."/>
            <person name="Stajich J.E."/>
            <person name="Barry K."/>
            <person name="Grigoriev I.V."/>
            <person name="Crous P."/>
            <person name="Smith M.E."/>
        </authorList>
    </citation>
    <scope>NUCLEOTIDE SEQUENCE</scope>
    <source>
        <strain evidence="5">NBRC 100468</strain>
    </source>
</reference>
<keyword evidence="1 2" id="KW-0694">RNA-binding</keyword>
<gene>
    <name evidence="5" type="ORF">H4219_001149</name>
</gene>
<dbReference type="Pfam" id="PF00076">
    <property type="entry name" value="RRM_1"/>
    <property type="match status" value="2"/>
</dbReference>
<evidence type="ECO:0000256" key="1">
    <source>
        <dbReference type="ARBA" id="ARBA00022884"/>
    </source>
</evidence>
<evidence type="ECO:0000259" key="4">
    <source>
        <dbReference type="PROSITE" id="PS50102"/>
    </source>
</evidence>
<feature type="region of interest" description="Disordered" evidence="3">
    <location>
        <begin position="518"/>
        <end position="599"/>
    </location>
</feature>
<feature type="domain" description="RRM" evidence="4">
    <location>
        <begin position="154"/>
        <end position="227"/>
    </location>
</feature>
<dbReference type="EMBL" id="JANBPU010000010">
    <property type="protein sequence ID" value="KAJ1920750.1"/>
    <property type="molecule type" value="Genomic_DNA"/>
</dbReference>
<evidence type="ECO:0000256" key="2">
    <source>
        <dbReference type="PROSITE-ProRule" id="PRU00176"/>
    </source>
</evidence>